<dbReference type="Pfam" id="PF01842">
    <property type="entry name" value="ACT"/>
    <property type="match status" value="1"/>
</dbReference>
<dbReference type="SUPFAM" id="SSF54631">
    <property type="entry name" value="CBS-domain pair"/>
    <property type="match status" value="1"/>
</dbReference>
<reference evidence="3" key="1">
    <citation type="journal article" date="2015" name="MBio">
        <title>Genome-Resolved Metagenomic Analysis Reveals Roles for Candidate Phyla and Other Microbial Community Members in Biogeochemical Transformations in Oil Reservoirs.</title>
        <authorList>
            <person name="Hu P."/>
            <person name="Tom L."/>
            <person name="Singh A."/>
            <person name="Thomas B.C."/>
            <person name="Baker B.J."/>
            <person name="Piceno Y.M."/>
            <person name="Andersen G.L."/>
            <person name="Banfield J.F."/>
        </authorList>
    </citation>
    <scope>NUCLEOTIDE SEQUENCE [LARGE SCALE GENOMIC DNA]</scope>
</reference>
<dbReference type="Gene3D" id="3.10.580.10">
    <property type="entry name" value="CBS-domain"/>
    <property type="match status" value="1"/>
</dbReference>
<proteinExistence type="predicted"/>
<evidence type="ECO:0000313" key="3">
    <source>
        <dbReference type="Proteomes" id="UP000054092"/>
    </source>
</evidence>
<dbReference type="InterPro" id="IPR045865">
    <property type="entry name" value="ACT-like_dom_sf"/>
</dbReference>
<dbReference type="InterPro" id="IPR046342">
    <property type="entry name" value="CBS_dom_sf"/>
</dbReference>
<dbReference type="AlphaFoldDB" id="A0A117M3B2"/>
<dbReference type="PATRIC" id="fig|1184387.3.peg.521"/>
<dbReference type="Gene3D" id="3.30.70.260">
    <property type="match status" value="1"/>
</dbReference>
<gene>
    <name evidence="2" type="ORF">XD94_0222</name>
</gene>
<dbReference type="SUPFAM" id="SSF55021">
    <property type="entry name" value="ACT-like"/>
    <property type="match status" value="1"/>
</dbReference>
<dbReference type="Pfam" id="PF00571">
    <property type="entry name" value="CBS"/>
    <property type="match status" value="1"/>
</dbReference>
<name>A0A117M3B2_9BACT</name>
<dbReference type="InterPro" id="IPR000644">
    <property type="entry name" value="CBS_dom"/>
</dbReference>
<accession>A0A117M3B2</accession>
<dbReference type="PROSITE" id="PS51671">
    <property type="entry name" value="ACT"/>
    <property type="match status" value="1"/>
</dbReference>
<protein>
    <submittedName>
        <fullName evidence="2">Mg/Co/Ni transporter MgtE with CBS domain</fullName>
    </submittedName>
</protein>
<feature type="domain" description="ACT" evidence="1">
    <location>
        <begin position="128"/>
        <end position="204"/>
    </location>
</feature>
<dbReference type="Proteomes" id="UP000054092">
    <property type="component" value="Unassembled WGS sequence"/>
</dbReference>
<evidence type="ECO:0000259" key="1">
    <source>
        <dbReference type="PROSITE" id="PS51671"/>
    </source>
</evidence>
<sequence length="204" mass="22464">MNICKWTNRTYPLFSDDCTVGEILSDRKSAGLTYIISVDSDGRLAGVAKVDDIKDVDPATPVSEVITEPVFYCRDSDFIEDAALMLIESHDYVLPVVDNDFLVVGAIGVFEILEGLMEFTAMDKPGTRVSVILEDKPGALRDVVDYLAEREVNILSIITSAAESEDERRVVIRTDESDIGMIAEILQEKGVSFESISEEEGFGV</sequence>
<organism evidence="2 3">
    <name type="scientific">Mesotoga prima</name>
    <dbReference type="NCBI Taxonomy" id="1184387"/>
    <lineage>
        <taxon>Bacteria</taxon>
        <taxon>Thermotogati</taxon>
        <taxon>Thermotogota</taxon>
        <taxon>Thermotogae</taxon>
        <taxon>Kosmotogales</taxon>
        <taxon>Kosmotogaceae</taxon>
        <taxon>Mesotoga</taxon>
    </lineage>
</organism>
<evidence type="ECO:0000313" key="2">
    <source>
        <dbReference type="EMBL" id="KUK81999.1"/>
    </source>
</evidence>
<comment type="caution">
    <text evidence="2">The sequence shown here is derived from an EMBL/GenBank/DDBJ whole genome shotgun (WGS) entry which is preliminary data.</text>
</comment>
<dbReference type="EMBL" id="LGGP01000021">
    <property type="protein sequence ID" value="KUK81999.1"/>
    <property type="molecule type" value="Genomic_DNA"/>
</dbReference>
<dbReference type="InterPro" id="IPR002912">
    <property type="entry name" value="ACT_dom"/>
</dbReference>